<gene>
    <name evidence="5" type="ORF">BD324DRAFT_635222</name>
</gene>
<organism evidence="5 6">
    <name type="scientific">Kockovaella imperatae</name>
    <dbReference type="NCBI Taxonomy" id="4999"/>
    <lineage>
        <taxon>Eukaryota</taxon>
        <taxon>Fungi</taxon>
        <taxon>Dikarya</taxon>
        <taxon>Basidiomycota</taxon>
        <taxon>Agaricomycotina</taxon>
        <taxon>Tremellomycetes</taxon>
        <taxon>Tremellales</taxon>
        <taxon>Cuniculitremaceae</taxon>
        <taxon>Kockovaella</taxon>
    </lineage>
</organism>
<keyword evidence="3" id="KW-0812">Transmembrane</keyword>
<sequence>MDTHAEFRQRKAASRGSSSGDQQAASSRDTKRAASSLSIVLSLPSMILSFIVSMLGLSSGEIEWIVPSRPARLDRRTPNGGQVGRTGDGEKGSVISRWIEENVPSLMKGGFKPTWWLFNGHLQTMFSVVGDFSKIDQVDYVRTYLRVPDGGTIGLDFTPPNHGSLPPDTPTLVVCHGLTGGSHESYVRNVLAKVMRPESEGGLGIRAVVVNFRGCAGVPVTSDQLYSAGTTLDLSIALHYIRSTYPTSPLLGIGFSLGAAVLTNYLGQTGSQSLLSSGIALGPPMDLPAMSYKLEHHWFISRVYSRAMGLNLINLFFKHYGANPKIWEKSQRLAGKVNIGVEESVLEKLKTMRKGGFTLKVVDDYMVSKIGGPLGIGAWPFQDAYAYYEWASPKKVVDKVKRPLLVIGAADDPIIDSRALPRTQVSSSTHVLMAITPRGGHLGWFTGPKANERWVAEPIMEYLRACVRDLGLEGSSVEMEMEGDDPKSPSSEASEHTDARDSSEDERDKEWEKVKRPSDPMSNSTQTSPSSSGATGSKDWSWVRNPAHNVPGIGSASGKIGWKVLAEGQVVHGAEGTGTLQGL</sequence>
<evidence type="ECO:0000256" key="1">
    <source>
        <dbReference type="ARBA" id="ARBA00010884"/>
    </source>
</evidence>
<dbReference type="GO" id="GO:0047372">
    <property type="term" value="F:monoacylglycerol lipase activity"/>
    <property type="evidence" value="ECO:0007669"/>
    <property type="project" value="TreeGrafter"/>
</dbReference>
<evidence type="ECO:0000256" key="3">
    <source>
        <dbReference type="SAM" id="Phobius"/>
    </source>
</evidence>
<feature type="compositionally biased region" description="Basic and acidic residues" evidence="2">
    <location>
        <begin position="493"/>
        <end position="518"/>
    </location>
</feature>
<protein>
    <submittedName>
        <fullName evidence="5">Alpha/Beta hydrolase protein</fullName>
    </submittedName>
</protein>
<evidence type="ECO:0000259" key="4">
    <source>
        <dbReference type="Pfam" id="PF00561"/>
    </source>
</evidence>
<feature type="transmembrane region" description="Helical" evidence="3">
    <location>
        <begin position="37"/>
        <end position="57"/>
    </location>
</feature>
<dbReference type="InterPro" id="IPR029058">
    <property type="entry name" value="AB_hydrolase_fold"/>
</dbReference>
<dbReference type="InterPro" id="IPR050960">
    <property type="entry name" value="AB_hydrolase_4_sf"/>
</dbReference>
<dbReference type="GO" id="GO:0051792">
    <property type="term" value="P:medium-chain fatty acid biosynthetic process"/>
    <property type="evidence" value="ECO:0007669"/>
    <property type="project" value="TreeGrafter"/>
</dbReference>
<dbReference type="GO" id="GO:0008126">
    <property type="term" value="F:acetylesterase activity"/>
    <property type="evidence" value="ECO:0007669"/>
    <property type="project" value="TreeGrafter"/>
</dbReference>
<evidence type="ECO:0000313" key="6">
    <source>
        <dbReference type="Proteomes" id="UP000193218"/>
    </source>
</evidence>
<dbReference type="SUPFAM" id="SSF53474">
    <property type="entry name" value="alpha/beta-Hydrolases"/>
    <property type="match status" value="1"/>
</dbReference>
<dbReference type="GeneID" id="33558605"/>
<dbReference type="Proteomes" id="UP000193218">
    <property type="component" value="Unassembled WGS sequence"/>
</dbReference>
<dbReference type="GO" id="GO:0051793">
    <property type="term" value="P:medium-chain fatty acid catabolic process"/>
    <property type="evidence" value="ECO:0007669"/>
    <property type="project" value="TreeGrafter"/>
</dbReference>
<dbReference type="STRING" id="4999.A0A1Y1U9Y0"/>
<dbReference type="PANTHER" id="PTHR10794">
    <property type="entry name" value="ABHYDROLASE DOMAIN-CONTAINING PROTEIN"/>
    <property type="match status" value="1"/>
</dbReference>
<feature type="region of interest" description="Disordered" evidence="2">
    <location>
        <begin position="1"/>
        <end position="29"/>
    </location>
</feature>
<dbReference type="AlphaFoldDB" id="A0A1Y1U9Y0"/>
<keyword evidence="6" id="KW-1185">Reference proteome</keyword>
<comment type="caution">
    <text evidence="5">The sequence shown here is derived from an EMBL/GenBank/DDBJ whole genome shotgun (WGS) entry which is preliminary data.</text>
</comment>
<feature type="compositionally biased region" description="Low complexity" evidence="2">
    <location>
        <begin position="14"/>
        <end position="27"/>
    </location>
</feature>
<dbReference type="Pfam" id="PF00561">
    <property type="entry name" value="Abhydrolase_1"/>
    <property type="match status" value="1"/>
</dbReference>
<dbReference type="OrthoDB" id="5954035at2759"/>
<feature type="domain" description="AB hydrolase-1" evidence="4">
    <location>
        <begin position="170"/>
        <end position="447"/>
    </location>
</feature>
<keyword evidence="5" id="KW-0378">Hydrolase</keyword>
<evidence type="ECO:0000256" key="2">
    <source>
        <dbReference type="SAM" id="MobiDB-lite"/>
    </source>
</evidence>
<dbReference type="PANTHER" id="PTHR10794:SF63">
    <property type="entry name" value="ALPHA_BETA HYDROLASE 1, ISOFORM A"/>
    <property type="match status" value="1"/>
</dbReference>
<dbReference type="RefSeq" id="XP_021869075.1">
    <property type="nucleotide sequence ID" value="XM_022016796.1"/>
</dbReference>
<proteinExistence type="inferred from homology"/>
<feature type="compositionally biased region" description="Low complexity" evidence="2">
    <location>
        <begin position="522"/>
        <end position="537"/>
    </location>
</feature>
<keyword evidence="3" id="KW-0472">Membrane</keyword>
<reference evidence="5 6" key="1">
    <citation type="submission" date="2017-03" db="EMBL/GenBank/DDBJ databases">
        <title>Widespread Adenine N6-methylation of Active Genes in Fungi.</title>
        <authorList>
            <consortium name="DOE Joint Genome Institute"/>
            <person name="Mondo S.J."/>
            <person name="Dannebaum R.O."/>
            <person name="Kuo R.C."/>
            <person name="Louie K.B."/>
            <person name="Bewick A.J."/>
            <person name="Labutti K."/>
            <person name="Haridas S."/>
            <person name="Kuo A."/>
            <person name="Salamov A."/>
            <person name="Ahrendt S.R."/>
            <person name="Lau R."/>
            <person name="Bowen B.P."/>
            <person name="Lipzen A."/>
            <person name="Sullivan W."/>
            <person name="Andreopoulos W.B."/>
            <person name="Clum A."/>
            <person name="Lindquist E."/>
            <person name="Daum C."/>
            <person name="Northen T.R."/>
            <person name="Ramamoorthy G."/>
            <person name="Schmitz R.J."/>
            <person name="Gryganskyi A."/>
            <person name="Culley D."/>
            <person name="Magnuson J."/>
            <person name="James T.Y."/>
            <person name="O'Malley M.A."/>
            <person name="Stajich J.E."/>
            <person name="Spatafora J.W."/>
            <person name="Visel A."/>
            <person name="Grigoriev I.V."/>
        </authorList>
    </citation>
    <scope>NUCLEOTIDE SEQUENCE [LARGE SCALE GENOMIC DNA]</scope>
    <source>
        <strain evidence="5 6">NRRL Y-17943</strain>
    </source>
</reference>
<evidence type="ECO:0000313" key="5">
    <source>
        <dbReference type="EMBL" id="ORX34833.1"/>
    </source>
</evidence>
<name>A0A1Y1U9Y0_9TREE</name>
<dbReference type="EMBL" id="NBSH01000013">
    <property type="protein sequence ID" value="ORX34833.1"/>
    <property type="molecule type" value="Genomic_DNA"/>
</dbReference>
<dbReference type="Gene3D" id="3.40.50.1820">
    <property type="entry name" value="alpha/beta hydrolase"/>
    <property type="match status" value="1"/>
</dbReference>
<dbReference type="InParanoid" id="A0A1Y1U9Y0"/>
<feature type="region of interest" description="Disordered" evidence="2">
    <location>
        <begin position="478"/>
        <end position="557"/>
    </location>
</feature>
<keyword evidence="3" id="KW-1133">Transmembrane helix</keyword>
<dbReference type="InterPro" id="IPR000073">
    <property type="entry name" value="AB_hydrolase_1"/>
</dbReference>
<accession>A0A1Y1U9Y0</accession>
<comment type="similarity">
    <text evidence="1">Belongs to the AB hydrolase superfamily. AB hydrolase 4 family.</text>
</comment>